<name>A0A545AT13_9ACTN</name>
<proteinExistence type="predicted"/>
<dbReference type="Gene3D" id="1.10.8.1060">
    <property type="entry name" value="Corynebacterium glutamicum thioredoxin-dependent arsenate reductase, N-terminal domain"/>
    <property type="match status" value="1"/>
</dbReference>
<dbReference type="NCBIfam" id="NF046112">
    <property type="entry name" value="MSMEG_6209_Nter"/>
    <property type="match status" value="1"/>
</dbReference>
<comment type="caution">
    <text evidence="3">The sequence shown here is derived from an EMBL/GenBank/DDBJ whole genome shotgun (WGS) entry which is preliminary data.</text>
</comment>
<gene>
    <name evidence="3" type="ORF">FL583_13305</name>
</gene>
<feature type="region of interest" description="Disordered" evidence="1">
    <location>
        <begin position="81"/>
        <end position="114"/>
    </location>
</feature>
<evidence type="ECO:0000313" key="3">
    <source>
        <dbReference type="EMBL" id="TQS44442.1"/>
    </source>
</evidence>
<dbReference type="RefSeq" id="WP_142704926.1">
    <property type="nucleotide sequence ID" value="NZ_VIRS01000008.1"/>
</dbReference>
<dbReference type="InterPro" id="IPR048716">
    <property type="entry name" value="Phosphatase-like_N"/>
</dbReference>
<dbReference type="AlphaFoldDB" id="A0A545AT13"/>
<feature type="compositionally biased region" description="Low complexity" evidence="1">
    <location>
        <begin position="93"/>
        <end position="106"/>
    </location>
</feature>
<dbReference type="Pfam" id="PF21234">
    <property type="entry name" value="Phosphatase-like_N"/>
    <property type="match status" value="1"/>
</dbReference>
<sequence>MTTQNPFEDTDKVLDRITDKFDERYEGAVDRDTIESTVHETYEDLAAEATVDTMLPAVTEHEVGDKLAEEFGRPAPIVEDTDAVVDPNTDLRAGSTGSGADTTGLGRPAGGAAT</sequence>
<dbReference type="InParanoid" id="A0A545AT13"/>
<accession>A0A545AT13</accession>
<feature type="domain" description="Protein-tyrosine-phosphatase-like N-terminal" evidence="2">
    <location>
        <begin position="14"/>
        <end position="67"/>
    </location>
</feature>
<dbReference type="Proteomes" id="UP000317982">
    <property type="component" value="Unassembled WGS sequence"/>
</dbReference>
<evidence type="ECO:0000313" key="4">
    <source>
        <dbReference type="Proteomes" id="UP000317982"/>
    </source>
</evidence>
<reference evidence="3 4" key="1">
    <citation type="submission" date="2019-07" db="EMBL/GenBank/DDBJ databases">
        <title>Cryptosporangium phraense sp. nov., isolated from plant litter.</title>
        <authorList>
            <person name="Suriyachadkun C."/>
        </authorList>
    </citation>
    <scope>NUCLEOTIDE SEQUENCE [LARGE SCALE GENOMIC DNA]</scope>
    <source>
        <strain evidence="3 4">A-T 5661</strain>
    </source>
</reference>
<organism evidence="3 4">
    <name type="scientific">Cryptosporangium phraense</name>
    <dbReference type="NCBI Taxonomy" id="2593070"/>
    <lineage>
        <taxon>Bacteria</taxon>
        <taxon>Bacillati</taxon>
        <taxon>Actinomycetota</taxon>
        <taxon>Actinomycetes</taxon>
        <taxon>Cryptosporangiales</taxon>
        <taxon>Cryptosporangiaceae</taxon>
        <taxon>Cryptosporangium</taxon>
    </lineage>
</organism>
<evidence type="ECO:0000259" key="2">
    <source>
        <dbReference type="Pfam" id="PF21234"/>
    </source>
</evidence>
<dbReference type="EMBL" id="VIRS01000008">
    <property type="protein sequence ID" value="TQS44442.1"/>
    <property type="molecule type" value="Genomic_DNA"/>
</dbReference>
<dbReference type="OrthoDB" id="4966736at2"/>
<keyword evidence="4" id="KW-1185">Reference proteome</keyword>
<protein>
    <recommendedName>
        <fullName evidence="2">Protein-tyrosine-phosphatase-like N-terminal domain-containing protein</fullName>
    </recommendedName>
</protein>
<evidence type="ECO:0000256" key="1">
    <source>
        <dbReference type="SAM" id="MobiDB-lite"/>
    </source>
</evidence>